<gene>
    <name evidence="2" type="ORF">BH719_02405</name>
</gene>
<dbReference type="SUPFAM" id="SSF54427">
    <property type="entry name" value="NTF2-like"/>
    <property type="match status" value="1"/>
</dbReference>
<evidence type="ECO:0000313" key="3">
    <source>
        <dbReference type="Proteomes" id="UP000095214"/>
    </source>
</evidence>
<organism evidence="2 3">
    <name type="scientific">Pauljensenia hongkongensis</name>
    <dbReference type="NCBI Taxonomy" id="178339"/>
    <lineage>
        <taxon>Bacteria</taxon>
        <taxon>Bacillati</taxon>
        <taxon>Actinomycetota</taxon>
        <taxon>Actinomycetes</taxon>
        <taxon>Actinomycetales</taxon>
        <taxon>Actinomycetaceae</taxon>
        <taxon>Pauljensenia</taxon>
    </lineage>
</organism>
<sequence length="126" mass="13626">MTDSIQANADFDAAYLRTWTEPDAGKRLALIEQVWAPGGSLHISSPGLSLTGTTDIAAHIERVHNDLIANKGLTFSYDQRAESGDALLLRWSMTAPNGDVVGRGVDTVFRNTDGKVVNAYMFMGVN</sequence>
<dbReference type="RefSeq" id="WP_009743146.1">
    <property type="nucleotide sequence ID" value="NZ_CP017298.1"/>
</dbReference>
<dbReference type="OrthoDB" id="9808719at2"/>
<protein>
    <submittedName>
        <fullName evidence="2">Polyketide cyclase</fullName>
    </submittedName>
</protein>
<dbReference type="Proteomes" id="UP000095214">
    <property type="component" value="Chromosome"/>
</dbReference>
<evidence type="ECO:0000259" key="1">
    <source>
        <dbReference type="Pfam" id="PF12680"/>
    </source>
</evidence>
<dbReference type="STRING" id="178339.BH719_02405"/>
<name>A0A1D8B146_9ACTO</name>
<evidence type="ECO:0000313" key="2">
    <source>
        <dbReference type="EMBL" id="AOS46856.1"/>
    </source>
</evidence>
<dbReference type="EMBL" id="CP017298">
    <property type="protein sequence ID" value="AOS46856.1"/>
    <property type="molecule type" value="Genomic_DNA"/>
</dbReference>
<reference evidence="2 3" key="1">
    <citation type="submission" date="2016-09" db="EMBL/GenBank/DDBJ databases">
        <title>Complete genome sequence of Actinomyces hongkongensis HKU8.</title>
        <authorList>
            <person name="Gao Y.-X."/>
            <person name="Zhou Y.-Y."/>
            <person name="Xie Y."/>
            <person name="Wang M."/>
            <person name="Wang S.-J."/>
            <person name="Shen S.-G."/>
        </authorList>
    </citation>
    <scope>NUCLEOTIDE SEQUENCE [LARGE SCALE GENOMIC DNA]</scope>
    <source>
        <strain evidence="2 3">HKU8</strain>
    </source>
</reference>
<dbReference type="Gene3D" id="3.10.450.50">
    <property type="match status" value="1"/>
</dbReference>
<dbReference type="InterPro" id="IPR032710">
    <property type="entry name" value="NTF2-like_dom_sf"/>
</dbReference>
<dbReference type="KEGG" id="phon:BH719_02405"/>
<keyword evidence="3" id="KW-1185">Reference proteome</keyword>
<dbReference type="InterPro" id="IPR037401">
    <property type="entry name" value="SnoaL-like"/>
</dbReference>
<dbReference type="AlphaFoldDB" id="A0A1D8B146"/>
<dbReference type="Pfam" id="PF12680">
    <property type="entry name" value="SnoaL_2"/>
    <property type="match status" value="1"/>
</dbReference>
<proteinExistence type="predicted"/>
<feature type="domain" description="SnoaL-like" evidence="1">
    <location>
        <begin position="15"/>
        <end position="117"/>
    </location>
</feature>
<accession>A0A1D8B146</accession>